<organism evidence="2 3">
    <name type="scientific">Mucilaginibacter ginsenosidivorax</name>
    <dbReference type="NCBI Taxonomy" id="862126"/>
    <lineage>
        <taxon>Bacteria</taxon>
        <taxon>Pseudomonadati</taxon>
        <taxon>Bacteroidota</taxon>
        <taxon>Sphingobacteriia</taxon>
        <taxon>Sphingobacteriales</taxon>
        <taxon>Sphingobacteriaceae</taxon>
        <taxon>Mucilaginibacter</taxon>
    </lineage>
</organism>
<dbReference type="InterPro" id="IPR007076">
    <property type="entry name" value="TfoX_N"/>
</dbReference>
<evidence type="ECO:0000259" key="1">
    <source>
        <dbReference type="Pfam" id="PF04993"/>
    </source>
</evidence>
<evidence type="ECO:0000313" key="3">
    <source>
        <dbReference type="Proteomes" id="UP000321362"/>
    </source>
</evidence>
<dbReference type="OrthoDB" id="214902at2"/>
<feature type="domain" description="TfoX N-terminal" evidence="1">
    <location>
        <begin position="13"/>
        <end position="102"/>
    </location>
</feature>
<name>A0A5B8W412_9SPHI</name>
<dbReference type="EMBL" id="CP042437">
    <property type="protein sequence ID" value="QEC77682.1"/>
    <property type="molecule type" value="Genomic_DNA"/>
</dbReference>
<dbReference type="KEGG" id="mgk:FSB76_17680"/>
<proteinExistence type="predicted"/>
<dbReference type="AlphaFoldDB" id="A0A5B8W412"/>
<dbReference type="SUPFAM" id="SSF159894">
    <property type="entry name" value="YgaC/TfoX-N like"/>
    <property type="match status" value="1"/>
</dbReference>
<reference evidence="2 3" key="1">
    <citation type="journal article" date="2013" name="J. Microbiol.">
        <title>Mucilaginibacter ginsenosidivorax sp. nov., with ginsenoside converting activity isolated from sediment.</title>
        <authorList>
            <person name="Kim J.K."/>
            <person name="Choi T.E."/>
            <person name="Liu Q.M."/>
            <person name="Park H.Y."/>
            <person name="Yi T.H."/>
            <person name="Yoon M.H."/>
            <person name="Kim S.C."/>
            <person name="Im W.T."/>
        </authorList>
    </citation>
    <scope>NUCLEOTIDE SEQUENCE [LARGE SCALE GENOMIC DNA]</scope>
    <source>
        <strain evidence="2 3">KHI28</strain>
    </source>
</reference>
<accession>A0A5B8W412</accession>
<evidence type="ECO:0000313" key="2">
    <source>
        <dbReference type="EMBL" id="QEC77682.1"/>
    </source>
</evidence>
<dbReference type="Gene3D" id="3.30.1460.30">
    <property type="entry name" value="YgaC/TfoX-N like chaperone"/>
    <property type="match status" value="1"/>
</dbReference>
<gene>
    <name evidence="2" type="ORF">FSB76_17680</name>
</gene>
<sequence length="115" mass="13244">MAYDEQLTNRVREALSEQSKVDEIKMFQGLCFMVDDKMCVCVRDTGLLFRIGQNQAAVELEKGDCRQMINGSRVMKDYVWVDGNDISANKKFSHWMELALEFNKLAKASKKRGNK</sequence>
<dbReference type="RefSeq" id="WP_147055604.1">
    <property type="nucleotide sequence ID" value="NZ_CP042437.1"/>
</dbReference>
<keyword evidence="3" id="KW-1185">Reference proteome</keyword>
<dbReference type="Pfam" id="PF04993">
    <property type="entry name" value="TfoX_N"/>
    <property type="match status" value="1"/>
</dbReference>
<protein>
    <submittedName>
        <fullName evidence="2">TfoX/Sxy family protein</fullName>
    </submittedName>
</protein>
<dbReference type="Proteomes" id="UP000321362">
    <property type="component" value="Chromosome"/>
</dbReference>